<proteinExistence type="predicted"/>
<evidence type="ECO:0000313" key="2">
    <source>
        <dbReference type="Proteomes" id="UP000736787"/>
    </source>
</evidence>
<gene>
    <name evidence="1" type="ORF">PC117_g5872</name>
</gene>
<dbReference type="AlphaFoldDB" id="A0A8T1E357"/>
<organism evidence="1 2">
    <name type="scientific">Phytophthora cactorum</name>
    <dbReference type="NCBI Taxonomy" id="29920"/>
    <lineage>
        <taxon>Eukaryota</taxon>
        <taxon>Sar</taxon>
        <taxon>Stramenopiles</taxon>
        <taxon>Oomycota</taxon>
        <taxon>Peronosporomycetes</taxon>
        <taxon>Peronosporales</taxon>
        <taxon>Peronosporaceae</taxon>
        <taxon>Phytophthora</taxon>
    </lineage>
</organism>
<reference evidence="1" key="1">
    <citation type="submission" date="2018-10" db="EMBL/GenBank/DDBJ databases">
        <title>Effector identification in a new, highly contiguous assembly of the strawberry crown rot pathogen Phytophthora cactorum.</title>
        <authorList>
            <person name="Armitage A.D."/>
            <person name="Nellist C.F."/>
            <person name="Bates H."/>
            <person name="Vickerstaff R.J."/>
            <person name="Harrison R.J."/>
        </authorList>
    </citation>
    <scope>NUCLEOTIDE SEQUENCE</scope>
    <source>
        <strain evidence="1">4040</strain>
    </source>
</reference>
<name>A0A8T1E357_9STRA</name>
<sequence length="36" mass="4133">MAKYRSKKRRRRTREPLNFPVAVELEGSAEAAMPSV</sequence>
<accession>A0A8T1E357</accession>
<dbReference type="Proteomes" id="UP000736787">
    <property type="component" value="Unassembled WGS sequence"/>
</dbReference>
<dbReference type="EMBL" id="RCMK01000106">
    <property type="protein sequence ID" value="KAG2948649.1"/>
    <property type="molecule type" value="Genomic_DNA"/>
</dbReference>
<evidence type="ECO:0000313" key="1">
    <source>
        <dbReference type="EMBL" id="KAG2948649.1"/>
    </source>
</evidence>
<protein>
    <submittedName>
        <fullName evidence="1">Uncharacterized protein</fullName>
    </submittedName>
</protein>
<comment type="caution">
    <text evidence="1">The sequence shown here is derived from an EMBL/GenBank/DDBJ whole genome shotgun (WGS) entry which is preliminary data.</text>
</comment>